<dbReference type="AlphaFoldDB" id="A0ABD1NB30"/>
<proteinExistence type="predicted"/>
<organism evidence="3 4">
    <name type="scientific">Flemingia macrophylla</name>
    <dbReference type="NCBI Taxonomy" id="520843"/>
    <lineage>
        <taxon>Eukaryota</taxon>
        <taxon>Viridiplantae</taxon>
        <taxon>Streptophyta</taxon>
        <taxon>Embryophyta</taxon>
        <taxon>Tracheophyta</taxon>
        <taxon>Spermatophyta</taxon>
        <taxon>Magnoliopsida</taxon>
        <taxon>eudicotyledons</taxon>
        <taxon>Gunneridae</taxon>
        <taxon>Pentapetalae</taxon>
        <taxon>rosids</taxon>
        <taxon>fabids</taxon>
        <taxon>Fabales</taxon>
        <taxon>Fabaceae</taxon>
        <taxon>Papilionoideae</taxon>
        <taxon>50 kb inversion clade</taxon>
        <taxon>NPAAA clade</taxon>
        <taxon>indigoferoid/millettioid clade</taxon>
        <taxon>Phaseoleae</taxon>
        <taxon>Flemingia</taxon>
    </lineage>
</organism>
<evidence type="ECO:0000259" key="2">
    <source>
        <dbReference type="Pfam" id="PF23229"/>
    </source>
</evidence>
<accession>A0ABD1NB30</accession>
<feature type="domain" description="DUF7067" evidence="2">
    <location>
        <begin position="290"/>
        <end position="323"/>
    </location>
</feature>
<keyword evidence="4" id="KW-1185">Reference proteome</keyword>
<name>A0ABD1NB30_9FABA</name>
<dbReference type="InterPro" id="IPR055495">
    <property type="entry name" value="CWD_DUF7067"/>
</dbReference>
<reference evidence="3 4" key="1">
    <citation type="submission" date="2024-08" db="EMBL/GenBank/DDBJ databases">
        <title>Insights into the chromosomal genome structure of Flemingia macrophylla.</title>
        <authorList>
            <person name="Ding Y."/>
            <person name="Zhao Y."/>
            <person name="Bi W."/>
            <person name="Wu M."/>
            <person name="Zhao G."/>
            <person name="Gong Y."/>
            <person name="Li W."/>
            <person name="Zhang P."/>
        </authorList>
    </citation>
    <scope>NUCLEOTIDE SEQUENCE [LARGE SCALE GENOMIC DNA]</scope>
    <source>
        <strain evidence="3">DYQJB</strain>
        <tissue evidence="3">Leaf</tissue>
    </source>
</reference>
<evidence type="ECO:0000313" key="3">
    <source>
        <dbReference type="EMBL" id="KAL2345321.1"/>
    </source>
</evidence>
<gene>
    <name evidence="3" type="ORF">Fmac_006606</name>
</gene>
<protein>
    <recommendedName>
        <fullName evidence="2">DUF7067 domain-containing protein</fullName>
    </recommendedName>
</protein>
<evidence type="ECO:0000256" key="1">
    <source>
        <dbReference type="SAM" id="MobiDB-lite"/>
    </source>
</evidence>
<feature type="region of interest" description="Disordered" evidence="1">
    <location>
        <begin position="45"/>
        <end position="80"/>
    </location>
</feature>
<feature type="compositionally biased region" description="Basic residues" evidence="1">
    <location>
        <begin position="59"/>
        <end position="80"/>
    </location>
</feature>
<dbReference type="Pfam" id="PF23229">
    <property type="entry name" value="DUF7067"/>
    <property type="match status" value="1"/>
</dbReference>
<comment type="caution">
    <text evidence="3">The sequence shown here is derived from an EMBL/GenBank/DDBJ whole genome shotgun (WGS) entry which is preliminary data.</text>
</comment>
<dbReference type="EMBL" id="JBGMDY010000002">
    <property type="protein sequence ID" value="KAL2345321.1"/>
    <property type="molecule type" value="Genomic_DNA"/>
</dbReference>
<sequence length="470" mass="53140">MSFLKGVTFTYGIFCRGIFSFHPHPLSRNTLKFFPSTLTHLSHSFPLQPVPPPKTHPASPHRHLPLTHHTPPRRSSLRRAHAPRLDAASRLALTPRRSSPRCRAAPRLDAAPRLAASPPCLASLPRRCTSLSFLCCEAFLGTFYYLNGIYREFENTDSWMACNGTEYLSKLQKSLEGFDCKSRKDLSQMGNDVLVTAGSISQDEQRKSASSKRQEDWKGNLGLFSVELTFLPEYGWQSLYTLKVDSDVTTKKIFWLCLDRFIPEPVGTEKNLLVAYHENRQDLILDRLSESEKEEYEAARCELLEEVASGTSVQDLCARFTNKTAPHYDTLHGDTSHNLLVGQNPSPVRTLHSHPQVYWIPLFPVCSGCHMPTSFRLVHPRTTPYWVRGPALIPFVTPLTFDIPAVPHYDTLHGDTSHNLLVGHNPSPVRTLHSKYLDCQSLDIEVDDDTFKGMPFVILSDGKFHPLDYC</sequence>
<dbReference type="Proteomes" id="UP001603857">
    <property type="component" value="Unassembled WGS sequence"/>
</dbReference>
<evidence type="ECO:0000313" key="4">
    <source>
        <dbReference type="Proteomes" id="UP001603857"/>
    </source>
</evidence>